<name>A0ABW6KGT4_9BACI</name>
<dbReference type="InterPro" id="IPR048447">
    <property type="entry name" value="DUF1980_C"/>
</dbReference>
<dbReference type="EMBL" id="JBIACK010000008">
    <property type="protein sequence ID" value="MFE8702063.1"/>
    <property type="molecule type" value="Genomic_DNA"/>
</dbReference>
<evidence type="ECO:0000256" key="1">
    <source>
        <dbReference type="SAM" id="MobiDB-lite"/>
    </source>
</evidence>
<dbReference type="InterPro" id="IPR052955">
    <property type="entry name" value="UPF0703_membrane_permease"/>
</dbReference>
<protein>
    <submittedName>
        <fullName evidence="5">TIGR03943 family putative permease subunit</fullName>
    </submittedName>
</protein>
<dbReference type="RefSeq" id="WP_389362031.1">
    <property type="nucleotide sequence ID" value="NZ_JBIACK010000008.1"/>
</dbReference>
<dbReference type="PANTHER" id="PTHR40047">
    <property type="entry name" value="UPF0703 PROTEIN YCGQ"/>
    <property type="match status" value="1"/>
</dbReference>
<dbReference type="InterPro" id="IPR048493">
    <property type="entry name" value="DUF1980_N"/>
</dbReference>
<comment type="caution">
    <text evidence="5">The sequence shown here is derived from an EMBL/GenBank/DDBJ whole genome shotgun (WGS) entry which is preliminary data.</text>
</comment>
<dbReference type="Pfam" id="PF09323">
    <property type="entry name" value="DUF1980"/>
    <property type="match status" value="1"/>
</dbReference>
<dbReference type="NCBIfam" id="TIGR03943">
    <property type="entry name" value="TIGR03943 family putative permease subunit"/>
    <property type="match status" value="1"/>
</dbReference>
<gene>
    <name evidence="5" type="ORF">ACFYKX_15810</name>
</gene>
<keyword evidence="2" id="KW-0472">Membrane</keyword>
<evidence type="ECO:0000259" key="4">
    <source>
        <dbReference type="Pfam" id="PF21537"/>
    </source>
</evidence>
<evidence type="ECO:0000259" key="3">
    <source>
        <dbReference type="Pfam" id="PF09323"/>
    </source>
</evidence>
<feature type="transmembrane region" description="Helical" evidence="2">
    <location>
        <begin position="41"/>
        <end position="59"/>
    </location>
</feature>
<dbReference type="Proteomes" id="UP001601059">
    <property type="component" value="Unassembled WGS sequence"/>
</dbReference>
<proteinExistence type="predicted"/>
<dbReference type="InterPro" id="IPR015402">
    <property type="entry name" value="DUF1980"/>
</dbReference>
<accession>A0ABW6KGT4</accession>
<reference evidence="5 6" key="1">
    <citation type="submission" date="2024-08" db="EMBL/GenBank/DDBJ databases">
        <title>Two novel Cytobacillus novel species.</title>
        <authorList>
            <person name="Liu G."/>
        </authorList>
    </citation>
    <scope>NUCLEOTIDE SEQUENCE [LARGE SCALE GENOMIC DNA]</scope>
    <source>
        <strain evidence="5 6">FJAT-54145</strain>
    </source>
</reference>
<evidence type="ECO:0000313" key="6">
    <source>
        <dbReference type="Proteomes" id="UP001601059"/>
    </source>
</evidence>
<feature type="transmembrane region" description="Helical" evidence="2">
    <location>
        <begin position="87"/>
        <end position="104"/>
    </location>
</feature>
<feature type="domain" description="DUF1980" evidence="3">
    <location>
        <begin position="9"/>
        <end position="118"/>
    </location>
</feature>
<keyword evidence="6" id="KW-1185">Reference proteome</keyword>
<feature type="transmembrane region" description="Helical" evidence="2">
    <location>
        <begin position="12"/>
        <end position="35"/>
    </location>
</feature>
<feature type="compositionally biased region" description="Basic and acidic residues" evidence="1">
    <location>
        <begin position="128"/>
        <end position="146"/>
    </location>
</feature>
<keyword evidence="2" id="KW-1133">Transmembrane helix</keyword>
<evidence type="ECO:0000313" key="5">
    <source>
        <dbReference type="EMBL" id="MFE8702063.1"/>
    </source>
</evidence>
<dbReference type="Pfam" id="PF21537">
    <property type="entry name" value="DUF1980_C"/>
    <property type="match status" value="1"/>
</dbReference>
<sequence length="317" mass="35831">MERKAIMFLRGVILLGFTMLIFKLMITGEIANFIAPRMYPFMYFAIAVFLLLGIIQIWTSSSKKNDEGSCSCCSHDHHHKNSPLKNIFIYSVFVIPILTGFAFSDQLMDSSIVQKRGITFAGTSQASEKNELARDESAEIGSENEKSLAEQYLEDPDKYMEELDERVSSDSNEVEDDVPIGPPDGYYDEMLAELVVKDKIVVTDDQFIQTLNVLEMHIEEFQGKEIEIKGFVYREDGFLEDEAVVARFGMSCCVADASVYGAFSTGNLLKNIETDGWVEITGTIGKKEYNGYILPYIQVTSLNEIDPPKEAYVYEEY</sequence>
<dbReference type="PANTHER" id="PTHR40047:SF1">
    <property type="entry name" value="UPF0703 PROTEIN YCGQ"/>
    <property type="match status" value="1"/>
</dbReference>
<organism evidence="5 6">
    <name type="scientific">Cytobacillus spartinae</name>
    <dbReference type="NCBI Taxonomy" id="3299023"/>
    <lineage>
        <taxon>Bacteria</taxon>
        <taxon>Bacillati</taxon>
        <taxon>Bacillota</taxon>
        <taxon>Bacilli</taxon>
        <taxon>Bacillales</taxon>
        <taxon>Bacillaceae</taxon>
        <taxon>Cytobacillus</taxon>
    </lineage>
</organism>
<feature type="region of interest" description="Disordered" evidence="1">
    <location>
        <begin position="127"/>
        <end position="146"/>
    </location>
</feature>
<evidence type="ECO:0000256" key="2">
    <source>
        <dbReference type="SAM" id="Phobius"/>
    </source>
</evidence>
<feature type="domain" description="DUF1980" evidence="4">
    <location>
        <begin position="186"/>
        <end position="315"/>
    </location>
</feature>
<keyword evidence="2" id="KW-0812">Transmembrane</keyword>